<evidence type="ECO:0000256" key="2">
    <source>
        <dbReference type="ARBA" id="ARBA00022473"/>
    </source>
</evidence>
<name>A0A7R9A2B4_9CRUS</name>
<dbReference type="GO" id="GO:0035556">
    <property type="term" value="P:intracellular signal transduction"/>
    <property type="evidence" value="ECO:0007669"/>
    <property type="project" value="TreeGrafter"/>
</dbReference>
<dbReference type="AlphaFoldDB" id="A0A7R9A2B4"/>
<feature type="binding site" evidence="11">
    <location>
        <position position="49"/>
    </location>
    <ligand>
        <name>ATP</name>
        <dbReference type="ChEBI" id="CHEBI:30616"/>
    </ligand>
</feature>
<evidence type="ECO:0000313" key="15">
    <source>
        <dbReference type="Proteomes" id="UP000677054"/>
    </source>
</evidence>
<dbReference type="EMBL" id="LR899564">
    <property type="protein sequence ID" value="CAD7240635.1"/>
    <property type="molecule type" value="Genomic_DNA"/>
</dbReference>
<dbReference type="OrthoDB" id="248923at2759"/>
<dbReference type="GO" id="GO:0030154">
    <property type="term" value="P:cell differentiation"/>
    <property type="evidence" value="ECO:0007669"/>
    <property type="project" value="UniProtKB-KW"/>
</dbReference>
<keyword evidence="10" id="KW-0744">Spermatogenesis</keyword>
<comment type="similarity">
    <text evidence="12">Belongs to the protein kinase superfamily.</text>
</comment>
<evidence type="ECO:0000256" key="1">
    <source>
        <dbReference type="ARBA" id="ARBA00001946"/>
    </source>
</evidence>
<keyword evidence="8" id="KW-0460">Magnesium</keyword>
<dbReference type="PANTHER" id="PTHR24346:SF102">
    <property type="entry name" value="TESTIS-SPECIFIC SERINE_THREONINE-PROTEIN KINASE 1"/>
    <property type="match status" value="1"/>
</dbReference>
<keyword evidence="6" id="KW-0221">Differentiation</keyword>
<sequence length="257" mass="29010">MSRLGAHSSILLTLGYRVGRSIGEGSYSKVRVAERLSPAVSNRVKVACKVIDRLKASKEFATKFLPRELSLIKNLKHPNIVDIYEIVDLGDYVFLFVELCPLGDLLECIKANGQLSERRASHYFRQLMEAIKYLYLHRKNIAHRDLKCENIFLASNSMIKVTDFGFSRSALDPDTGRRVLSSTFCGSAAYAAPELIQGTPYNPMMCDIWSSGCILFIMVCGRMPYDDADVRCQLTAQLNRKVEYPPEAYNRYSSAIQ</sequence>
<dbReference type="Pfam" id="PF00069">
    <property type="entry name" value="Pkinase"/>
    <property type="match status" value="1"/>
</dbReference>
<keyword evidence="15" id="KW-1185">Reference proteome</keyword>
<evidence type="ECO:0000256" key="11">
    <source>
        <dbReference type="PROSITE-ProRule" id="PRU10141"/>
    </source>
</evidence>
<dbReference type="PROSITE" id="PS50011">
    <property type="entry name" value="PROTEIN_KINASE_DOM"/>
    <property type="match status" value="1"/>
</dbReference>
<dbReference type="SUPFAM" id="SSF56112">
    <property type="entry name" value="Protein kinase-like (PK-like)"/>
    <property type="match status" value="1"/>
</dbReference>
<evidence type="ECO:0000256" key="9">
    <source>
        <dbReference type="ARBA" id="ARBA00022843"/>
    </source>
</evidence>
<dbReference type="SMART" id="SM00220">
    <property type="entry name" value="S_TKc"/>
    <property type="match status" value="1"/>
</dbReference>
<evidence type="ECO:0000256" key="5">
    <source>
        <dbReference type="ARBA" id="ARBA00022741"/>
    </source>
</evidence>
<protein>
    <recommendedName>
        <fullName evidence="13">Protein kinase domain-containing protein</fullName>
    </recommendedName>
</protein>
<dbReference type="Gene3D" id="1.10.510.10">
    <property type="entry name" value="Transferase(Phosphotransferase) domain 1"/>
    <property type="match status" value="1"/>
</dbReference>
<dbReference type="PROSITE" id="PS00107">
    <property type="entry name" value="PROTEIN_KINASE_ATP"/>
    <property type="match status" value="1"/>
</dbReference>
<keyword evidence="12" id="KW-0808">Transferase</keyword>
<evidence type="ECO:0000259" key="13">
    <source>
        <dbReference type="PROSITE" id="PS50011"/>
    </source>
</evidence>
<organism evidence="14">
    <name type="scientific">Darwinula stevensoni</name>
    <dbReference type="NCBI Taxonomy" id="69355"/>
    <lineage>
        <taxon>Eukaryota</taxon>
        <taxon>Metazoa</taxon>
        <taxon>Ecdysozoa</taxon>
        <taxon>Arthropoda</taxon>
        <taxon>Crustacea</taxon>
        <taxon>Oligostraca</taxon>
        <taxon>Ostracoda</taxon>
        <taxon>Podocopa</taxon>
        <taxon>Podocopida</taxon>
        <taxon>Darwinulocopina</taxon>
        <taxon>Darwinuloidea</taxon>
        <taxon>Darwinulidae</taxon>
        <taxon>Darwinula</taxon>
    </lineage>
</organism>
<dbReference type="GO" id="GO:0007283">
    <property type="term" value="P:spermatogenesis"/>
    <property type="evidence" value="ECO:0007669"/>
    <property type="project" value="UniProtKB-KW"/>
</dbReference>
<proteinExistence type="inferred from homology"/>
<dbReference type="GO" id="GO:0000226">
    <property type="term" value="P:microtubule cytoskeleton organization"/>
    <property type="evidence" value="ECO:0007669"/>
    <property type="project" value="TreeGrafter"/>
</dbReference>
<keyword evidence="9" id="KW-0832">Ubl conjugation</keyword>
<gene>
    <name evidence="14" type="ORF">DSTB1V02_LOCUS654</name>
</gene>
<dbReference type="FunFam" id="1.10.510.10:FF:000658">
    <property type="entry name" value="Protein CBG12184"/>
    <property type="match status" value="1"/>
</dbReference>
<dbReference type="PROSITE" id="PS00108">
    <property type="entry name" value="PROTEIN_KINASE_ST"/>
    <property type="match status" value="1"/>
</dbReference>
<evidence type="ECO:0000256" key="6">
    <source>
        <dbReference type="ARBA" id="ARBA00022782"/>
    </source>
</evidence>
<keyword evidence="4" id="KW-0479">Metal-binding</keyword>
<comment type="cofactor">
    <cofactor evidence="1">
        <name>Mg(2+)</name>
        <dbReference type="ChEBI" id="CHEBI:18420"/>
    </cofactor>
</comment>
<feature type="domain" description="Protein kinase" evidence="13">
    <location>
        <begin position="16"/>
        <end position="257"/>
    </location>
</feature>
<reference evidence="14" key="1">
    <citation type="submission" date="2020-11" db="EMBL/GenBank/DDBJ databases">
        <authorList>
            <person name="Tran Van P."/>
        </authorList>
    </citation>
    <scope>NUCLEOTIDE SEQUENCE</scope>
</reference>
<dbReference type="InterPro" id="IPR011009">
    <property type="entry name" value="Kinase-like_dom_sf"/>
</dbReference>
<accession>A0A7R9A2B4</accession>
<keyword evidence="3" id="KW-0597">Phosphoprotein</keyword>
<evidence type="ECO:0000256" key="7">
    <source>
        <dbReference type="ARBA" id="ARBA00022840"/>
    </source>
</evidence>
<evidence type="ECO:0000256" key="3">
    <source>
        <dbReference type="ARBA" id="ARBA00022553"/>
    </source>
</evidence>
<keyword evidence="7 11" id="KW-0067">ATP-binding</keyword>
<dbReference type="Proteomes" id="UP000677054">
    <property type="component" value="Unassembled WGS sequence"/>
</dbReference>
<evidence type="ECO:0000256" key="10">
    <source>
        <dbReference type="ARBA" id="ARBA00022871"/>
    </source>
</evidence>
<dbReference type="EMBL" id="CAJPEV010000047">
    <property type="protein sequence ID" value="CAG0879572.1"/>
    <property type="molecule type" value="Genomic_DNA"/>
</dbReference>
<dbReference type="GO" id="GO:0050321">
    <property type="term" value="F:tau-protein kinase activity"/>
    <property type="evidence" value="ECO:0007669"/>
    <property type="project" value="TreeGrafter"/>
</dbReference>
<keyword evidence="2" id="KW-0217">Developmental protein</keyword>
<dbReference type="PANTHER" id="PTHR24346">
    <property type="entry name" value="MAP/MICROTUBULE AFFINITY-REGULATING KINASE"/>
    <property type="match status" value="1"/>
</dbReference>
<evidence type="ECO:0000256" key="8">
    <source>
        <dbReference type="ARBA" id="ARBA00022842"/>
    </source>
</evidence>
<dbReference type="GO" id="GO:0000287">
    <property type="term" value="F:magnesium ion binding"/>
    <property type="evidence" value="ECO:0007669"/>
    <property type="project" value="UniProtKB-ARBA"/>
</dbReference>
<dbReference type="InterPro" id="IPR008271">
    <property type="entry name" value="Ser/Thr_kinase_AS"/>
</dbReference>
<keyword evidence="12" id="KW-0418">Kinase</keyword>
<keyword evidence="5 11" id="KW-0547">Nucleotide-binding</keyword>
<dbReference type="InterPro" id="IPR000719">
    <property type="entry name" value="Prot_kinase_dom"/>
</dbReference>
<dbReference type="GO" id="GO:0005737">
    <property type="term" value="C:cytoplasm"/>
    <property type="evidence" value="ECO:0007669"/>
    <property type="project" value="TreeGrafter"/>
</dbReference>
<dbReference type="InterPro" id="IPR017441">
    <property type="entry name" value="Protein_kinase_ATP_BS"/>
</dbReference>
<dbReference type="GO" id="GO:0005524">
    <property type="term" value="F:ATP binding"/>
    <property type="evidence" value="ECO:0007669"/>
    <property type="project" value="UniProtKB-UniRule"/>
</dbReference>
<evidence type="ECO:0000256" key="4">
    <source>
        <dbReference type="ARBA" id="ARBA00022723"/>
    </source>
</evidence>
<evidence type="ECO:0000256" key="12">
    <source>
        <dbReference type="RuleBase" id="RU000304"/>
    </source>
</evidence>
<evidence type="ECO:0000313" key="14">
    <source>
        <dbReference type="EMBL" id="CAD7240635.1"/>
    </source>
</evidence>
<keyword evidence="12" id="KW-0723">Serine/threonine-protein kinase</keyword>